<accession>A0AAD6YA66</accession>
<feature type="region of interest" description="Disordered" evidence="2">
    <location>
        <begin position="490"/>
        <end position="518"/>
    </location>
</feature>
<evidence type="ECO:0000313" key="3">
    <source>
        <dbReference type="EMBL" id="KAJ7209700.1"/>
    </source>
</evidence>
<dbReference type="Gene3D" id="3.40.50.1010">
    <property type="entry name" value="5'-nuclease"/>
    <property type="match status" value="1"/>
</dbReference>
<comment type="caution">
    <text evidence="3">The sequence shown here is derived from an EMBL/GenBank/DDBJ whole genome shotgun (WGS) entry which is preliminary data.</text>
</comment>
<dbReference type="Proteomes" id="UP001219525">
    <property type="component" value="Unassembled WGS sequence"/>
</dbReference>
<dbReference type="InterPro" id="IPR026832">
    <property type="entry name" value="Asteroid"/>
</dbReference>
<protein>
    <recommendedName>
        <fullName evidence="5">Asteroid domain-containing protein</fullName>
    </recommendedName>
</protein>
<organism evidence="3 4">
    <name type="scientific">Mycena pura</name>
    <dbReference type="NCBI Taxonomy" id="153505"/>
    <lineage>
        <taxon>Eukaryota</taxon>
        <taxon>Fungi</taxon>
        <taxon>Dikarya</taxon>
        <taxon>Basidiomycota</taxon>
        <taxon>Agaricomycotina</taxon>
        <taxon>Agaricomycetes</taxon>
        <taxon>Agaricomycetidae</taxon>
        <taxon>Agaricales</taxon>
        <taxon>Marasmiineae</taxon>
        <taxon>Mycenaceae</taxon>
        <taxon>Mycena</taxon>
    </lineage>
</organism>
<feature type="compositionally biased region" description="Low complexity" evidence="2">
    <location>
        <begin position="556"/>
        <end position="568"/>
    </location>
</feature>
<dbReference type="InterPro" id="IPR029060">
    <property type="entry name" value="PIN-like_dom_sf"/>
</dbReference>
<name>A0AAD6YA66_9AGAR</name>
<proteinExistence type="inferred from homology"/>
<dbReference type="SUPFAM" id="SSF88723">
    <property type="entry name" value="PIN domain-like"/>
    <property type="match status" value="1"/>
</dbReference>
<evidence type="ECO:0008006" key="5">
    <source>
        <dbReference type="Google" id="ProtNLM"/>
    </source>
</evidence>
<evidence type="ECO:0000256" key="1">
    <source>
        <dbReference type="ARBA" id="ARBA00007398"/>
    </source>
</evidence>
<evidence type="ECO:0000313" key="4">
    <source>
        <dbReference type="Proteomes" id="UP001219525"/>
    </source>
</evidence>
<dbReference type="AlphaFoldDB" id="A0AAD6YA66"/>
<evidence type="ECO:0000256" key="2">
    <source>
        <dbReference type="SAM" id="MobiDB-lite"/>
    </source>
</evidence>
<comment type="similarity">
    <text evidence="1">Belongs to the asteroid family.</text>
</comment>
<feature type="region of interest" description="Disordered" evidence="2">
    <location>
        <begin position="548"/>
        <end position="568"/>
    </location>
</feature>
<dbReference type="PANTHER" id="PTHR15665:SF1">
    <property type="entry name" value="PROTEIN ASTEROID HOMOLOG 1"/>
    <property type="match status" value="1"/>
</dbReference>
<dbReference type="PANTHER" id="PTHR15665">
    <property type="entry name" value="ASTEROID PROTEIN"/>
    <property type="match status" value="1"/>
</dbReference>
<sequence length="816" mass="89941">MGILGLSSYLKENRKLCETHSVTADDGRTTIVVDGWSFIYDLYRSSGLPWVYGGEYPSFCSLVTSVVNAWVSVGLNVHFVFDGAYPSLKFPTLVSRLAQSNITHSLVFFRTSPASRNSRFLYESRIIPPLSYTACLDALKAISETTDSVVMHYADEEGDPYSVELAGRIGAFVVGSDSDFVILNADGYRGYIPLDGMVWNSTTAPEPTTVEEEDDFQQVRKPKSRKKAAVTLASGRGMMPPESTSELALSFTSYSPTALASHLNLPVTLLPLLGALVGNDFTNQSASPRKNVQHLFFDRQLSLGQRITRVASTIHSILSASSQKPKQKQIESVMDLIERTVSALLVRSIASMGSGEVEAIVELIVEATLQYALPKSEEEVLDLWPTDICALHDADVCPILPMFSRLVTAEALLEERENDDELLKRNEIRSQYLSAYRGGSLHAKVLDILHTGTSWPRLFLETPDLETVSRTFGRTIRQWGYAILHDGLGLRLPPEEDEDTNSVSSSTGEGAEVEEDENQLIDVMESDSDDDRGRTDLLASLRGALQRLNDSDEVNTAPTTSESPSRTRSVPLPIITEYLRRGTRIAEEPLTVPSIPDLFSSIDFSLNPTVPILLQPEQDRFTILLRVLKSDTDSVRSLPPEKLAAALCLRWVLQTIHLRALETGSKEREKERWTRNEALCFLSAFPRTADENPSSGQDNALPEIVDRNVQLTAQVLTTLESIEQFSQILLVNHRLPSPASLFSGASFHACLTGIKTVDVSDTLWDACVGDISETFGEERKKKPKKARPAATVPARALGKSVKGGGLFELLAHADSY</sequence>
<reference evidence="3" key="1">
    <citation type="submission" date="2023-03" db="EMBL/GenBank/DDBJ databases">
        <title>Massive genome expansion in bonnet fungi (Mycena s.s.) driven by repeated elements and novel gene families across ecological guilds.</title>
        <authorList>
            <consortium name="Lawrence Berkeley National Laboratory"/>
            <person name="Harder C.B."/>
            <person name="Miyauchi S."/>
            <person name="Viragh M."/>
            <person name="Kuo A."/>
            <person name="Thoen E."/>
            <person name="Andreopoulos B."/>
            <person name="Lu D."/>
            <person name="Skrede I."/>
            <person name="Drula E."/>
            <person name="Henrissat B."/>
            <person name="Morin E."/>
            <person name="Kohler A."/>
            <person name="Barry K."/>
            <person name="LaButti K."/>
            <person name="Morin E."/>
            <person name="Salamov A."/>
            <person name="Lipzen A."/>
            <person name="Mereny Z."/>
            <person name="Hegedus B."/>
            <person name="Baldrian P."/>
            <person name="Stursova M."/>
            <person name="Weitz H."/>
            <person name="Taylor A."/>
            <person name="Grigoriev I.V."/>
            <person name="Nagy L.G."/>
            <person name="Martin F."/>
            <person name="Kauserud H."/>
        </authorList>
    </citation>
    <scope>NUCLEOTIDE SEQUENCE</scope>
    <source>
        <strain evidence="3">9144</strain>
    </source>
</reference>
<dbReference type="EMBL" id="JARJCW010000030">
    <property type="protein sequence ID" value="KAJ7209700.1"/>
    <property type="molecule type" value="Genomic_DNA"/>
</dbReference>
<keyword evidence="4" id="KW-1185">Reference proteome</keyword>
<gene>
    <name evidence="3" type="ORF">GGX14DRAFT_452715</name>
</gene>